<dbReference type="Pfam" id="PF25273">
    <property type="entry name" value="DUF7869"/>
    <property type="match status" value="1"/>
</dbReference>
<dbReference type="Proteomes" id="UP001217089">
    <property type="component" value="Unassembled WGS sequence"/>
</dbReference>
<dbReference type="PANTHER" id="PTHR34415:SF1">
    <property type="entry name" value="INTEGRASE CATALYTIC DOMAIN-CONTAINING PROTEIN"/>
    <property type="match status" value="1"/>
</dbReference>
<name>A0ABQ9FBW8_TEGGR</name>
<gene>
    <name evidence="2" type="ORF">KUTeg_009306</name>
</gene>
<reference evidence="2 3" key="1">
    <citation type="submission" date="2022-12" db="EMBL/GenBank/DDBJ databases">
        <title>Chromosome-level genome of Tegillarca granosa.</title>
        <authorList>
            <person name="Kim J."/>
        </authorList>
    </citation>
    <scope>NUCLEOTIDE SEQUENCE [LARGE SCALE GENOMIC DNA]</scope>
    <source>
        <strain evidence="2">Teg-2019</strain>
        <tissue evidence="2">Adductor muscle</tissue>
    </source>
</reference>
<evidence type="ECO:0000313" key="3">
    <source>
        <dbReference type="Proteomes" id="UP001217089"/>
    </source>
</evidence>
<feature type="non-terminal residue" evidence="2">
    <location>
        <position position="470"/>
    </location>
</feature>
<comment type="caution">
    <text evidence="2">The sequence shown here is derived from an EMBL/GenBank/DDBJ whole genome shotgun (WGS) entry which is preliminary data.</text>
</comment>
<sequence>MIYLPIENTSRPENLNFILEIAYVSKVHRLDFSKRIVVRKTRVKYANDVGLPQPAAPRGRDSFPPVCTFLAMRHINQYTKHIQLFVDTDTRILSETTFRRIWHRCLPHIQFMTCRTDVCHKCEIFREKIKQAVSEEDKLQATDEFSAHIHDAQQEREYYNARCKAASRELAAHPVVQGPVPPMSHNLIDVHYTFDFAQSFLLPSHCRQEVGLYFRSPYKAHMFGICNDGRSTQTNYIYGEDQCVGVDGNFSHSANNVISMLHHFFQTFGEGERICHLNADNCGGQNKNQIVTSYLAWRVANGLHEDIFLHFMKPYHARCLVDGMFGLVRRRFCQTDNDCLEDLNTTIELSSLHNKSVLYSENKWDWRDWKTYAKTTFKAIPGIQKYQHFHFSSTFPGMVKVKTSAQSVEKSIYILKRGKTISCVLPNSQEVGGLSSNRAWYLYRNIRPYVKDPKKYLLCPLPSIPQPESN</sequence>
<organism evidence="2 3">
    <name type="scientific">Tegillarca granosa</name>
    <name type="common">Malaysian cockle</name>
    <name type="synonym">Anadara granosa</name>
    <dbReference type="NCBI Taxonomy" id="220873"/>
    <lineage>
        <taxon>Eukaryota</taxon>
        <taxon>Metazoa</taxon>
        <taxon>Spiralia</taxon>
        <taxon>Lophotrochozoa</taxon>
        <taxon>Mollusca</taxon>
        <taxon>Bivalvia</taxon>
        <taxon>Autobranchia</taxon>
        <taxon>Pteriomorphia</taxon>
        <taxon>Arcoida</taxon>
        <taxon>Arcoidea</taxon>
        <taxon>Arcidae</taxon>
        <taxon>Tegillarca</taxon>
    </lineage>
</organism>
<dbReference type="EMBL" id="JARBDR010000430">
    <property type="protein sequence ID" value="KAJ8313140.1"/>
    <property type="molecule type" value="Genomic_DNA"/>
</dbReference>
<keyword evidence="3" id="KW-1185">Reference proteome</keyword>
<feature type="domain" description="DUF7869" evidence="1">
    <location>
        <begin position="248"/>
        <end position="403"/>
    </location>
</feature>
<protein>
    <recommendedName>
        <fullName evidence="1">DUF7869 domain-containing protein</fullName>
    </recommendedName>
</protein>
<proteinExistence type="predicted"/>
<dbReference type="InterPro" id="IPR057191">
    <property type="entry name" value="DUF7869"/>
</dbReference>
<evidence type="ECO:0000313" key="2">
    <source>
        <dbReference type="EMBL" id="KAJ8313140.1"/>
    </source>
</evidence>
<dbReference type="PANTHER" id="PTHR34415">
    <property type="entry name" value="INTEGRASE CATALYTIC DOMAIN-CONTAINING PROTEIN"/>
    <property type="match status" value="1"/>
</dbReference>
<accession>A0ABQ9FBW8</accession>
<evidence type="ECO:0000259" key="1">
    <source>
        <dbReference type="Pfam" id="PF25273"/>
    </source>
</evidence>